<accession>A0A6J4M8D9</accession>
<dbReference type="EMBL" id="CADCTW010000162">
    <property type="protein sequence ID" value="CAA9348621.1"/>
    <property type="molecule type" value="Genomic_DNA"/>
</dbReference>
<proteinExistence type="predicted"/>
<evidence type="ECO:0000256" key="1">
    <source>
        <dbReference type="SAM" id="MobiDB-lite"/>
    </source>
</evidence>
<organism evidence="3">
    <name type="scientific">uncultured Gemmatimonadota bacterium</name>
    <dbReference type="NCBI Taxonomy" id="203437"/>
    <lineage>
        <taxon>Bacteria</taxon>
        <taxon>Pseudomonadati</taxon>
        <taxon>Gemmatimonadota</taxon>
        <taxon>environmental samples</taxon>
    </lineage>
</organism>
<gene>
    <name evidence="3" type="ORF">AVDCRST_MAG68-3550</name>
</gene>
<dbReference type="Pfam" id="PF18593">
    <property type="entry name" value="CdiI_2"/>
    <property type="match status" value="1"/>
</dbReference>
<feature type="domain" description="CdiI immunity protein" evidence="2">
    <location>
        <begin position="8"/>
        <end position="100"/>
    </location>
</feature>
<feature type="compositionally biased region" description="Polar residues" evidence="1">
    <location>
        <begin position="123"/>
        <end position="133"/>
    </location>
</feature>
<dbReference type="InterPro" id="IPR041129">
    <property type="entry name" value="CdiI_2"/>
</dbReference>
<evidence type="ECO:0000259" key="2">
    <source>
        <dbReference type="Pfam" id="PF18593"/>
    </source>
</evidence>
<sequence length="133" mass="14545">MEAAIAERYPALWCLLAGYFHQDWDVEGSDWPDVLTVFRRDSTPAAAAGAADEIDRLLREYPGEEVLEQVLYGQFGCAYNPRPDLGGPSPRRWLQCLATALRSPVSRGEHGAAGDVRPGIAPESTTSGRTRLS</sequence>
<evidence type="ECO:0000313" key="3">
    <source>
        <dbReference type="EMBL" id="CAA9348621.1"/>
    </source>
</evidence>
<name>A0A6J4M8D9_9BACT</name>
<protein>
    <recommendedName>
        <fullName evidence="2">CdiI immunity protein domain-containing protein</fullName>
    </recommendedName>
</protein>
<feature type="region of interest" description="Disordered" evidence="1">
    <location>
        <begin position="104"/>
        <end position="133"/>
    </location>
</feature>
<reference evidence="3" key="1">
    <citation type="submission" date="2020-02" db="EMBL/GenBank/DDBJ databases">
        <authorList>
            <person name="Meier V. D."/>
        </authorList>
    </citation>
    <scope>NUCLEOTIDE SEQUENCE</scope>
    <source>
        <strain evidence="3">AVDCRST_MAG68</strain>
    </source>
</reference>
<dbReference type="AlphaFoldDB" id="A0A6J4M8D9"/>